<dbReference type="NCBIfam" id="TIGR02378">
    <property type="entry name" value="nirD_assim_sml"/>
    <property type="match status" value="1"/>
</dbReference>
<dbReference type="InterPro" id="IPR036922">
    <property type="entry name" value="Rieske_2Fe-2S_sf"/>
</dbReference>
<evidence type="ECO:0000256" key="6">
    <source>
        <dbReference type="ARBA" id="ARBA00023063"/>
    </source>
</evidence>
<dbReference type="GO" id="GO:0046872">
    <property type="term" value="F:metal ion binding"/>
    <property type="evidence" value="ECO:0007669"/>
    <property type="project" value="UniProtKB-KW"/>
</dbReference>
<keyword evidence="3" id="KW-0560">Oxidoreductase</keyword>
<accession>A0A2T4U2F1</accession>
<dbReference type="Proteomes" id="UP000240509">
    <property type="component" value="Unassembled WGS sequence"/>
</dbReference>
<dbReference type="PROSITE" id="PS51296">
    <property type="entry name" value="RIESKE"/>
    <property type="match status" value="1"/>
</dbReference>
<dbReference type="AlphaFoldDB" id="A0A2T4U2F1"/>
<dbReference type="PANTHER" id="PTHR21496:SF23">
    <property type="entry name" value="3-PHENYLPROPIONATE_CINNAMIC ACID DIOXYGENASE FERREDOXIN SUBUNIT"/>
    <property type="match status" value="1"/>
</dbReference>
<keyword evidence="4" id="KW-0408">Iron</keyword>
<evidence type="ECO:0000256" key="5">
    <source>
        <dbReference type="ARBA" id="ARBA00023014"/>
    </source>
</evidence>
<dbReference type="PANTHER" id="PTHR21496">
    <property type="entry name" value="FERREDOXIN-RELATED"/>
    <property type="match status" value="1"/>
</dbReference>
<dbReference type="Pfam" id="PF00355">
    <property type="entry name" value="Rieske"/>
    <property type="match status" value="1"/>
</dbReference>
<keyword evidence="1" id="KW-0001">2Fe-2S</keyword>
<dbReference type="GO" id="GO:0042128">
    <property type="term" value="P:nitrate assimilation"/>
    <property type="evidence" value="ECO:0007669"/>
    <property type="project" value="UniProtKB-KW"/>
</dbReference>
<protein>
    <submittedName>
        <fullName evidence="8">Nitrite reductase (NAD(P)H) small subunit</fullName>
    </submittedName>
</protein>
<dbReference type="GO" id="GO:0008942">
    <property type="term" value="F:nitrite reductase [NAD(P)H] activity"/>
    <property type="evidence" value="ECO:0007669"/>
    <property type="project" value="InterPro"/>
</dbReference>
<evidence type="ECO:0000256" key="3">
    <source>
        <dbReference type="ARBA" id="ARBA00023002"/>
    </source>
</evidence>
<keyword evidence="6" id="KW-0534">Nitrate assimilation</keyword>
<dbReference type="OrthoDB" id="593800at2"/>
<dbReference type="GO" id="GO:0051537">
    <property type="term" value="F:2 iron, 2 sulfur cluster binding"/>
    <property type="evidence" value="ECO:0007669"/>
    <property type="project" value="UniProtKB-KW"/>
</dbReference>
<evidence type="ECO:0000313" key="8">
    <source>
        <dbReference type="EMBL" id="PTL37581.1"/>
    </source>
</evidence>
<keyword evidence="5" id="KW-0411">Iron-sulfur</keyword>
<dbReference type="Gene3D" id="2.102.10.10">
    <property type="entry name" value="Rieske [2Fe-2S] iron-sulphur domain"/>
    <property type="match status" value="1"/>
</dbReference>
<evidence type="ECO:0000256" key="4">
    <source>
        <dbReference type="ARBA" id="ARBA00023004"/>
    </source>
</evidence>
<dbReference type="SUPFAM" id="SSF50022">
    <property type="entry name" value="ISP domain"/>
    <property type="match status" value="1"/>
</dbReference>
<dbReference type="CDD" id="cd03530">
    <property type="entry name" value="Rieske_NirD_small_Bacillus"/>
    <property type="match status" value="1"/>
</dbReference>
<proteinExistence type="predicted"/>
<evidence type="ECO:0000256" key="1">
    <source>
        <dbReference type="ARBA" id="ARBA00022714"/>
    </source>
</evidence>
<name>A0A2T4U2F1_9BACI</name>
<sequence>MQETVYKVFAGPVEDFPIKISKEVVTGNLKLAVFRLSEDEFYTIKNECPHKKGPLVEGMISGRHVFCPLHNWKIDVTDGQVQAPDEGCVQTYRTEVIGKNVFVTI</sequence>
<dbReference type="RefSeq" id="WP_107586170.1">
    <property type="nucleotide sequence ID" value="NZ_PZJJ01000042.1"/>
</dbReference>
<dbReference type="InterPro" id="IPR017941">
    <property type="entry name" value="Rieske_2Fe-2S"/>
</dbReference>
<reference evidence="8 9" key="1">
    <citation type="submission" date="2018-03" db="EMBL/GenBank/DDBJ databases">
        <title>Alkalicoccus saliphilus sp. nov., isolated from a mineral pool.</title>
        <authorList>
            <person name="Zhao B."/>
        </authorList>
    </citation>
    <scope>NUCLEOTIDE SEQUENCE [LARGE SCALE GENOMIC DNA]</scope>
    <source>
        <strain evidence="8 9">6AG</strain>
    </source>
</reference>
<dbReference type="EMBL" id="PZJJ01000042">
    <property type="protein sequence ID" value="PTL37581.1"/>
    <property type="molecule type" value="Genomic_DNA"/>
</dbReference>
<feature type="domain" description="Rieske" evidence="7">
    <location>
        <begin position="8"/>
        <end position="103"/>
    </location>
</feature>
<keyword evidence="2" id="KW-0479">Metal-binding</keyword>
<dbReference type="GO" id="GO:0016705">
    <property type="term" value="F:oxidoreductase activity, acting on paired donors, with incorporation or reduction of molecular oxygen"/>
    <property type="evidence" value="ECO:0007669"/>
    <property type="project" value="UniProtKB-ARBA"/>
</dbReference>
<gene>
    <name evidence="8" type="primary">nirD</name>
    <name evidence="8" type="ORF">C6Y45_15705</name>
</gene>
<organism evidence="8 9">
    <name type="scientific">Alkalicoccus saliphilus</name>
    <dbReference type="NCBI Taxonomy" id="200989"/>
    <lineage>
        <taxon>Bacteria</taxon>
        <taxon>Bacillati</taxon>
        <taxon>Bacillota</taxon>
        <taxon>Bacilli</taxon>
        <taxon>Bacillales</taxon>
        <taxon>Bacillaceae</taxon>
        <taxon>Alkalicoccus</taxon>
    </lineage>
</organism>
<dbReference type="InterPro" id="IPR012748">
    <property type="entry name" value="Rieske-like_NirD"/>
</dbReference>
<evidence type="ECO:0000313" key="9">
    <source>
        <dbReference type="Proteomes" id="UP000240509"/>
    </source>
</evidence>
<keyword evidence="9" id="KW-1185">Reference proteome</keyword>
<evidence type="ECO:0000259" key="7">
    <source>
        <dbReference type="PROSITE" id="PS51296"/>
    </source>
</evidence>
<dbReference type="GO" id="GO:0004497">
    <property type="term" value="F:monooxygenase activity"/>
    <property type="evidence" value="ECO:0007669"/>
    <property type="project" value="UniProtKB-ARBA"/>
</dbReference>
<evidence type="ECO:0000256" key="2">
    <source>
        <dbReference type="ARBA" id="ARBA00022723"/>
    </source>
</evidence>
<comment type="caution">
    <text evidence="8">The sequence shown here is derived from an EMBL/GenBank/DDBJ whole genome shotgun (WGS) entry which is preliminary data.</text>
</comment>